<name>I7M1B2_TETTS</name>
<protein>
    <submittedName>
        <fullName evidence="3">Transmembrane protein, putative</fullName>
    </submittedName>
</protein>
<feature type="transmembrane region" description="Helical" evidence="2">
    <location>
        <begin position="210"/>
        <end position="231"/>
    </location>
</feature>
<dbReference type="EMBL" id="GG662699">
    <property type="protein sequence ID" value="EAR95989.2"/>
    <property type="molecule type" value="Genomic_DNA"/>
</dbReference>
<accession>I7M1B2</accession>
<dbReference type="AlphaFoldDB" id="I7M1B2"/>
<dbReference type="GeneID" id="7838277"/>
<dbReference type="KEGG" id="tet:TTHERM_00125550"/>
<keyword evidence="2 3" id="KW-0812">Transmembrane</keyword>
<feature type="compositionally biased region" description="Polar residues" evidence="1">
    <location>
        <begin position="1"/>
        <end position="15"/>
    </location>
</feature>
<evidence type="ECO:0000256" key="1">
    <source>
        <dbReference type="SAM" id="MobiDB-lite"/>
    </source>
</evidence>
<keyword evidence="4" id="KW-1185">Reference proteome</keyword>
<proteinExistence type="predicted"/>
<keyword evidence="2" id="KW-1133">Transmembrane helix</keyword>
<dbReference type="RefSeq" id="XP_001016234.2">
    <property type="nucleotide sequence ID" value="XM_001016234.2"/>
</dbReference>
<evidence type="ECO:0000313" key="3">
    <source>
        <dbReference type="EMBL" id="EAR95989.2"/>
    </source>
</evidence>
<organism evidence="3 4">
    <name type="scientific">Tetrahymena thermophila (strain SB210)</name>
    <dbReference type="NCBI Taxonomy" id="312017"/>
    <lineage>
        <taxon>Eukaryota</taxon>
        <taxon>Sar</taxon>
        <taxon>Alveolata</taxon>
        <taxon>Ciliophora</taxon>
        <taxon>Intramacronucleata</taxon>
        <taxon>Oligohymenophorea</taxon>
        <taxon>Hymenostomatida</taxon>
        <taxon>Tetrahymenina</taxon>
        <taxon>Tetrahymenidae</taxon>
        <taxon>Tetrahymena</taxon>
    </lineage>
</organism>
<sequence>MYNNNNPLYQQNSSGQQPLLNPQYQDQNQQVNQQFAQQNYQQYNQLQNQNQNAQYNPPAPQNQIMCFPNGQQILDPALLYCQQSIRKRNICDDNSTAVTNLMILLQLILAQLPLRFTFLQVAGNSNIYSSQFYEEKIIRPLITENTHVNEQIIRNSYVAYCSQILSQGMKSYSIFVIATLLVAIGYLAGMNLMYFNNKYSYINSIGSVNIIYICQIVFIIINLILFIFATLKSVAALQFPMITWMPIQLIYTSPSHLLFYSQFQLF</sequence>
<evidence type="ECO:0000256" key="2">
    <source>
        <dbReference type="SAM" id="Phobius"/>
    </source>
</evidence>
<dbReference type="Proteomes" id="UP000009168">
    <property type="component" value="Unassembled WGS sequence"/>
</dbReference>
<gene>
    <name evidence="3" type="ORF">TTHERM_00125550</name>
</gene>
<dbReference type="InParanoid" id="I7M1B2"/>
<feature type="region of interest" description="Disordered" evidence="1">
    <location>
        <begin position="1"/>
        <end position="21"/>
    </location>
</feature>
<evidence type="ECO:0000313" key="4">
    <source>
        <dbReference type="Proteomes" id="UP000009168"/>
    </source>
</evidence>
<keyword evidence="2" id="KW-0472">Membrane</keyword>
<reference evidence="4" key="1">
    <citation type="journal article" date="2006" name="PLoS Biol.">
        <title>Macronuclear genome sequence of the ciliate Tetrahymena thermophila, a model eukaryote.</title>
        <authorList>
            <person name="Eisen J.A."/>
            <person name="Coyne R.S."/>
            <person name="Wu M."/>
            <person name="Wu D."/>
            <person name="Thiagarajan M."/>
            <person name="Wortman J.R."/>
            <person name="Badger J.H."/>
            <person name="Ren Q."/>
            <person name="Amedeo P."/>
            <person name="Jones K.M."/>
            <person name="Tallon L.J."/>
            <person name="Delcher A.L."/>
            <person name="Salzberg S.L."/>
            <person name="Silva J.C."/>
            <person name="Haas B.J."/>
            <person name="Majoros W.H."/>
            <person name="Farzad M."/>
            <person name="Carlton J.M."/>
            <person name="Smith R.K. Jr."/>
            <person name="Garg J."/>
            <person name="Pearlman R.E."/>
            <person name="Karrer K.M."/>
            <person name="Sun L."/>
            <person name="Manning G."/>
            <person name="Elde N.C."/>
            <person name="Turkewitz A.P."/>
            <person name="Asai D.J."/>
            <person name="Wilkes D.E."/>
            <person name="Wang Y."/>
            <person name="Cai H."/>
            <person name="Collins K."/>
            <person name="Stewart B.A."/>
            <person name="Lee S.R."/>
            <person name="Wilamowska K."/>
            <person name="Weinberg Z."/>
            <person name="Ruzzo W.L."/>
            <person name="Wloga D."/>
            <person name="Gaertig J."/>
            <person name="Frankel J."/>
            <person name="Tsao C.-C."/>
            <person name="Gorovsky M.A."/>
            <person name="Keeling P.J."/>
            <person name="Waller R.F."/>
            <person name="Patron N.J."/>
            <person name="Cherry J.M."/>
            <person name="Stover N.A."/>
            <person name="Krieger C.J."/>
            <person name="del Toro C."/>
            <person name="Ryder H.F."/>
            <person name="Williamson S.C."/>
            <person name="Barbeau R.A."/>
            <person name="Hamilton E.P."/>
            <person name="Orias E."/>
        </authorList>
    </citation>
    <scope>NUCLEOTIDE SEQUENCE [LARGE SCALE GENOMIC DNA]</scope>
    <source>
        <strain evidence="4">SB210</strain>
    </source>
</reference>
<feature type="transmembrane region" description="Helical" evidence="2">
    <location>
        <begin position="172"/>
        <end position="190"/>
    </location>
</feature>